<dbReference type="EMBL" id="SRYB01000017">
    <property type="protein sequence ID" value="TGY78028.1"/>
    <property type="molecule type" value="Genomic_DNA"/>
</dbReference>
<accession>A0AC61RCY1</accession>
<reference evidence="1" key="1">
    <citation type="submission" date="2019-04" db="EMBL/GenBank/DDBJ databases">
        <title>Microbes associate with the intestines of laboratory mice.</title>
        <authorList>
            <person name="Navarre W."/>
            <person name="Wong E."/>
            <person name="Huang K."/>
            <person name="Tropini C."/>
            <person name="Ng K."/>
            <person name="Yu B."/>
        </authorList>
    </citation>
    <scope>NUCLEOTIDE SEQUENCE</scope>
    <source>
        <strain evidence="1">NM04_E33</strain>
    </source>
</reference>
<name>A0AC61RCY1_9BACT</name>
<proteinExistence type="predicted"/>
<protein>
    <submittedName>
        <fullName evidence="1">Uncharacterized protein</fullName>
    </submittedName>
</protein>
<evidence type="ECO:0000313" key="1">
    <source>
        <dbReference type="EMBL" id="TGY78028.1"/>
    </source>
</evidence>
<keyword evidence="2" id="KW-1185">Reference proteome</keyword>
<comment type="caution">
    <text evidence="1">The sequence shown here is derived from an EMBL/GenBank/DDBJ whole genome shotgun (WGS) entry which is preliminary data.</text>
</comment>
<gene>
    <name evidence="1" type="ORF">E5331_11795</name>
</gene>
<evidence type="ECO:0000313" key="2">
    <source>
        <dbReference type="Proteomes" id="UP000306319"/>
    </source>
</evidence>
<organism evidence="1 2">
    <name type="scientific">Lepagella muris</name>
    <dbReference type="NCBI Taxonomy" id="3032870"/>
    <lineage>
        <taxon>Bacteria</taxon>
        <taxon>Pseudomonadati</taxon>
        <taxon>Bacteroidota</taxon>
        <taxon>Bacteroidia</taxon>
        <taxon>Bacteroidales</taxon>
        <taxon>Muribaculaceae</taxon>
        <taxon>Lepagella</taxon>
    </lineage>
</organism>
<dbReference type="Proteomes" id="UP000306319">
    <property type="component" value="Unassembled WGS sequence"/>
</dbReference>
<sequence length="160" mass="18270">MRHEDKLKEKYGSDPGFEVPDGYFEELNVSIMSKLPPYPEAPRSVDMSLWQRIKPYAYLAAMFAGIWLMMNMFHHVSSSATSLSLENPPEALVDMIDAGGYDMIPVFSEETDYDLQKDVSVNYDSFDEFEDDFGYELEPEYSAMQVSVSAKDSKKESRSV</sequence>